<dbReference type="eggNOG" id="COG1215">
    <property type="taxonomic scope" value="Bacteria"/>
</dbReference>
<evidence type="ECO:0000256" key="4">
    <source>
        <dbReference type="SAM" id="Phobius"/>
    </source>
</evidence>
<organism evidence="6 7">
    <name type="scientific">Peptoclostridium litorale DSM 5388</name>
    <dbReference type="NCBI Taxonomy" id="1121324"/>
    <lineage>
        <taxon>Bacteria</taxon>
        <taxon>Bacillati</taxon>
        <taxon>Bacillota</taxon>
        <taxon>Clostridia</taxon>
        <taxon>Peptostreptococcales</taxon>
        <taxon>Peptoclostridiaceae</taxon>
        <taxon>Peptoclostridium</taxon>
    </lineage>
</organism>
<dbReference type="GO" id="GO:0016757">
    <property type="term" value="F:glycosyltransferase activity"/>
    <property type="evidence" value="ECO:0007669"/>
    <property type="project" value="UniProtKB-KW"/>
</dbReference>
<dbReference type="PANTHER" id="PTHR43630">
    <property type="entry name" value="POLY-BETA-1,6-N-ACETYL-D-GLUCOSAMINE SYNTHASE"/>
    <property type="match status" value="1"/>
</dbReference>
<feature type="transmembrane region" description="Helical" evidence="4">
    <location>
        <begin position="244"/>
        <end position="265"/>
    </location>
</feature>
<comment type="caution">
    <text evidence="6">The sequence shown here is derived from an EMBL/GenBank/DDBJ whole genome shotgun (WGS) entry which is preliminary data.</text>
</comment>
<comment type="similarity">
    <text evidence="1">Belongs to the glycosyltransferase 2 family.</text>
</comment>
<dbReference type="OrthoDB" id="9810303at2"/>
<keyword evidence="7" id="KW-1185">Reference proteome</keyword>
<dbReference type="STRING" id="1121324.CLIT_14c00810"/>
<keyword evidence="2 6" id="KW-0328">Glycosyltransferase</keyword>
<evidence type="ECO:0000313" key="6">
    <source>
        <dbReference type="EMBL" id="KDR94620.1"/>
    </source>
</evidence>
<evidence type="ECO:0000313" key="7">
    <source>
        <dbReference type="Proteomes" id="UP000027946"/>
    </source>
</evidence>
<protein>
    <submittedName>
        <fullName evidence="6">Succinoglycan biosynthesis protein ExoA</fullName>
        <ecNumber evidence="6">2.4.-.-</ecNumber>
    </submittedName>
</protein>
<dbReference type="PANTHER" id="PTHR43630:SF1">
    <property type="entry name" value="POLY-BETA-1,6-N-ACETYL-D-GLUCOSAMINE SYNTHASE"/>
    <property type="match status" value="1"/>
</dbReference>
<dbReference type="Pfam" id="PF00535">
    <property type="entry name" value="Glycos_transf_2"/>
    <property type="match status" value="1"/>
</dbReference>
<dbReference type="Proteomes" id="UP000027946">
    <property type="component" value="Unassembled WGS sequence"/>
</dbReference>
<evidence type="ECO:0000256" key="3">
    <source>
        <dbReference type="ARBA" id="ARBA00022679"/>
    </source>
</evidence>
<keyword evidence="4" id="KW-0472">Membrane</keyword>
<reference evidence="6 7" key="1">
    <citation type="submission" date="2014-03" db="EMBL/GenBank/DDBJ databases">
        <title>Genome sequence of Clostridium litorale W6, DSM 5388.</title>
        <authorList>
            <person name="Poehlein A."/>
            <person name="Jagirdar A."/>
            <person name="Khonsari B."/>
            <person name="Chibani C.M."/>
            <person name="Gutierrez Gutierrez D.A."/>
            <person name="Davydova E."/>
            <person name="Alghaithi H.S."/>
            <person name="Nair K.P."/>
            <person name="Dhamotharan K."/>
            <person name="Chandran L."/>
            <person name="G W."/>
            <person name="Daniel R."/>
        </authorList>
    </citation>
    <scope>NUCLEOTIDE SEQUENCE [LARGE SCALE GENOMIC DNA]</scope>
    <source>
        <strain evidence="6 7">W6</strain>
    </source>
</reference>
<dbReference type="EMBL" id="JJMM01000014">
    <property type="protein sequence ID" value="KDR94620.1"/>
    <property type="molecule type" value="Genomic_DNA"/>
</dbReference>
<keyword evidence="4" id="KW-0812">Transmembrane</keyword>
<feature type="transmembrane region" description="Helical" evidence="4">
    <location>
        <begin position="301"/>
        <end position="323"/>
    </location>
</feature>
<sequence>MEDKLLVDIMIPVLNEERHIEACISSLQCQTYGRENFNIMIVDGGSSDETVSVVKELSRKYQNIKLLQHDKKYAPISLNMAINESRAKYIVRADAHTNYAYDYVEKCVEHLEMTGADNVGGPMVPVGKSFFQKVVAASYYSIFALGGGKFHDPEYEGYVDTVYLGAFRRESLVAAGMYDEGMLKDEDEELNFRIIKNGGSVFLTPKIRSYYYPRESLTGLFRQYFDYGYWKVRLIRKHKRPPRITHLVPFGFVFFLGTGPALWGVSEYLKHFYIFTLLAYLSLDAVFSISNRQSDGMLQKLALMLVHLVLHVSYGLGFARGIVDFWVLSR</sequence>
<gene>
    <name evidence="6" type="primary">exoA</name>
    <name evidence="6" type="ORF">CLIT_14c00810</name>
</gene>
<dbReference type="EC" id="2.4.-.-" evidence="6"/>
<accession>A0A069REM1</accession>
<feature type="transmembrane region" description="Helical" evidence="4">
    <location>
        <begin position="271"/>
        <end position="289"/>
    </location>
</feature>
<dbReference type="CDD" id="cd02525">
    <property type="entry name" value="Succinoglycan_BP_ExoA"/>
    <property type="match status" value="1"/>
</dbReference>
<proteinExistence type="inferred from homology"/>
<evidence type="ECO:0000256" key="1">
    <source>
        <dbReference type="ARBA" id="ARBA00006739"/>
    </source>
</evidence>
<keyword evidence="4" id="KW-1133">Transmembrane helix</keyword>
<dbReference type="RefSeq" id="WP_052636200.1">
    <property type="nucleotide sequence ID" value="NZ_FSRH01000015.1"/>
</dbReference>
<feature type="domain" description="Glycosyltransferase 2-like" evidence="5">
    <location>
        <begin position="9"/>
        <end position="137"/>
    </location>
</feature>
<evidence type="ECO:0000256" key="2">
    <source>
        <dbReference type="ARBA" id="ARBA00022676"/>
    </source>
</evidence>
<name>A0A069REM1_PEPLI</name>
<keyword evidence="3 6" id="KW-0808">Transferase</keyword>
<evidence type="ECO:0000259" key="5">
    <source>
        <dbReference type="Pfam" id="PF00535"/>
    </source>
</evidence>
<dbReference type="InterPro" id="IPR029044">
    <property type="entry name" value="Nucleotide-diphossugar_trans"/>
</dbReference>
<dbReference type="InterPro" id="IPR001173">
    <property type="entry name" value="Glyco_trans_2-like"/>
</dbReference>
<dbReference type="AlphaFoldDB" id="A0A069REM1"/>
<dbReference type="SUPFAM" id="SSF53448">
    <property type="entry name" value="Nucleotide-diphospho-sugar transferases"/>
    <property type="match status" value="1"/>
</dbReference>
<dbReference type="Gene3D" id="3.90.550.10">
    <property type="entry name" value="Spore Coat Polysaccharide Biosynthesis Protein SpsA, Chain A"/>
    <property type="match status" value="1"/>
</dbReference>